<name>A0AA86M8J7_9BURK</name>
<gene>
    <name evidence="1" type="ORF">RGQ30_15550</name>
</gene>
<evidence type="ECO:0000313" key="1">
    <source>
        <dbReference type="EMBL" id="BET26054.1"/>
    </source>
</evidence>
<organism evidence="1 2">
    <name type="scientific">Limnobacter thiooxidans</name>
    <dbReference type="NCBI Taxonomy" id="131080"/>
    <lineage>
        <taxon>Bacteria</taxon>
        <taxon>Pseudomonadati</taxon>
        <taxon>Pseudomonadota</taxon>
        <taxon>Betaproteobacteria</taxon>
        <taxon>Burkholderiales</taxon>
        <taxon>Burkholderiaceae</taxon>
        <taxon>Limnobacter</taxon>
    </lineage>
</organism>
<dbReference type="KEGG" id="lto:RGQ30_15550"/>
<accession>A0AA86M8J7</accession>
<reference evidence="1 2" key="1">
    <citation type="submission" date="2023-10" db="EMBL/GenBank/DDBJ databases">
        <title>Complete Genome Sequence of Limnobacter thiooxidans CS-K2T, Isolated from freshwater lake sediments in Bavaria, Germany.</title>
        <authorList>
            <person name="Naruki M."/>
            <person name="Watanabe A."/>
            <person name="Warashina T."/>
            <person name="Morita T."/>
            <person name="Arakawa K."/>
        </authorList>
    </citation>
    <scope>NUCLEOTIDE SEQUENCE [LARGE SCALE GENOMIC DNA]</scope>
    <source>
        <strain evidence="1 2">CS-K2</strain>
    </source>
</reference>
<dbReference type="EMBL" id="AP028947">
    <property type="protein sequence ID" value="BET26054.1"/>
    <property type="molecule type" value="Genomic_DNA"/>
</dbReference>
<evidence type="ECO:0000313" key="2">
    <source>
        <dbReference type="Proteomes" id="UP001329151"/>
    </source>
</evidence>
<keyword evidence="2" id="KW-1185">Reference proteome</keyword>
<protein>
    <recommendedName>
        <fullName evidence="3">DUF4936 domain-containing protein</fullName>
    </recommendedName>
</protein>
<dbReference type="RefSeq" id="WP_130556441.1">
    <property type="nucleotide sequence ID" value="NZ_AP028947.1"/>
</dbReference>
<dbReference type="Proteomes" id="UP001329151">
    <property type="component" value="Chromosome"/>
</dbReference>
<proteinExistence type="predicted"/>
<evidence type="ECO:0008006" key="3">
    <source>
        <dbReference type="Google" id="ProtNLM"/>
    </source>
</evidence>
<sequence length="108" mass="12012">MAMQLFVYYRIPKADIAQGLACAGELIKALEGENLGTAKLYQREEADKPYFTLMEVIEPAPVQSKQIADFCEKVQELAKRSFSTFENPPARHTEIFSEVIVGAAKPCA</sequence>
<dbReference type="AlphaFoldDB" id="A0AA86M8J7"/>